<dbReference type="SUPFAM" id="SSF69796">
    <property type="entry name" value="Thymidylate synthase-complementing protein Thy1"/>
    <property type="match status" value="1"/>
</dbReference>
<feature type="binding site" evidence="1">
    <location>
        <position position="62"/>
    </location>
    <ligand>
        <name>FAD</name>
        <dbReference type="ChEBI" id="CHEBI:57692"/>
        <note>ligand shared between neighboring subunits</note>
    </ligand>
</feature>
<proteinExistence type="inferred from homology"/>
<dbReference type="CDD" id="cd20175">
    <property type="entry name" value="ThyX"/>
    <property type="match status" value="1"/>
</dbReference>
<feature type="active site" description="Involved in ionization of N3 of dUMP, leading to its activation" evidence="1">
    <location>
        <position position="176"/>
    </location>
</feature>
<feature type="binding site" evidence="1">
    <location>
        <position position="171"/>
    </location>
    <ligand>
        <name>FAD</name>
        <dbReference type="ChEBI" id="CHEBI:57692"/>
        <note>ligand shared between neighboring subunits</note>
    </ligand>
</feature>
<reference evidence="2" key="2">
    <citation type="journal article" date="2021" name="PeerJ">
        <title>Extensive microbial diversity within the chicken gut microbiome revealed by metagenomics and culture.</title>
        <authorList>
            <person name="Gilroy R."/>
            <person name="Ravi A."/>
            <person name="Getino M."/>
            <person name="Pursley I."/>
            <person name="Horton D.L."/>
            <person name="Alikhan N.F."/>
            <person name="Baker D."/>
            <person name="Gharbi K."/>
            <person name="Hall N."/>
            <person name="Watson M."/>
            <person name="Adriaenssens E.M."/>
            <person name="Foster-Nyarko E."/>
            <person name="Jarju S."/>
            <person name="Secka A."/>
            <person name="Antonio M."/>
            <person name="Oren A."/>
            <person name="Chaudhuri R.R."/>
            <person name="La Ragione R."/>
            <person name="Hildebrand F."/>
            <person name="Pallen M.J."/>
        </authorList>
    </citation>
    <scope>NUCLEOTIDE SEQUENCE</scope>
    <source>
        <strain evidence="2">CHK152-2994</strain>
    </source>
</reference>
<dbReference type="GO" id="GO:0032259">
    <property type="term" value="P:methylation"/>
    <property type="evidence" value="ECO:0007669"/>
    <property type="project" value="UniProtKB-KW"/>
</dbReference>
<feature type="binding site" description="in other chain" evidence="1">
    <location>
        <position position="149"/>
    </location>
    <ligand>
        <name>dUMP</name>
        <dbReference type="ChEBI" id="CHEBI:246422"/>
        <note>ligand shared between dimeric partners</note>
    </ligand>
</feature>
<dbReference type="InterPro" id="IPR036098">
    <property type="entry name" value="Thymidylate_synthase_ThyX_sf"/>
</dbReference>
<feature type="binding site" evidence="1">
    <location>
        <position position="176"/>
    </location>
    <ligand>
        <name>dUMP</name>
        <dbReference type="ChEBI" id="CHEBI:246422"/>
        <note>ligand shared between dimeric partners</note>
    </ligand>
</feature>
<dbReference type="GO" id="GO:0004799">
    <property type="term" value="F:thymidylate synthase activity"/>
    <property type="evidence" value="ECO:0007669"/>
    <property type="project" value="TreeGrafter"/>
</dbReference>
<dbReference type="EMBL" id="DVJO01000029">
    <property type="protein sequence ID" value="HIS82227.1"/>
    <property type="molecule type" value="Genomic_DNA"/>
</dbReference>
<dbReference type="Proteomes" id="UP000824139">
    <property type="component" value="Unassembled WGS sequence"/>
</dbReference>
<reference evidence="2" key="1">
    <citation type="submission" date="2020-10" db="EMBL/GenBank/DDBJ databases">
        <authorList>
            <person name="Gilroy R."/>
        </authorList>
    </citation>
    <scope>NUCLEOTIDE SEQUENCE</scope>
    <source>
        <strain evidence="2">CHK152-2994</strain>
    </source>
</reference>
<organism evidence="2 3">
    <name type="scientific">Candidatus Scatenecus faecavium</name>
    <dbReference type="NCBI Taxonomy" id="2840915"/>
    <lineage>
        <taxon>Bacteria</taxon>
        <taxon>Candidatus Scatenecus</taxon>
    </lineage>
</organism>
<keyword evidence="1" id="KW-0274">FAD</keyword>
<dbReference type="PANTHER" id="PTHR34934">
    <property type="entry name" value="FLAVIN-DEPENDENT THYMIDYLATE SYNTHASE"/>
    <property type="match status" value="1"/>
</dbReference>
<keyword evidence="1" id="KW-0521">NADP</keyword>
<dbReference type="AlphaFoldDB" id="A0A9D1FUB4"/>
<dbReference type="InterPro" id="IPR003669">
    <property type="entry name" value="Thymidylate_synthase_ThyX"/>
</dbReference>
<gene>
    <name evidence="1" type="primary">thyX</name>
    <name evidence="2" type="ORF">IAD41_01300</name>
</gene>
<feature type="binding site" description="in other chain" evidence="1">
    <location>
        <begin position="94"/>
        <end position="98"/>
    </location>
    <ligand>
        <name>dUMP</name>
        <dbReference type="ChEBI" id="CHEBI:246422"/>
        <note>ligand shared between dimeric partners</note>
    </ligand>
</feature>
<keyword evidence="1" id="KW-0545">Nucleotide biosynthesis</keyword>
<keyword evidence="1 2" id="KW-0808">Transferase</keyword>
<feature type="binding site" evidence="1">
    <location>
        <begin position="83"/>
        <end position="86"/>
    </location>
    <ligand>
        <name>dUMP</name>
        <dbReference type="ChEBI" id="CHEBI:246422"/>
        <note>ligand shared between dimeric partners</note>
    </ligand>
</feature>
<dbReference type="PANTHER" id="PTHR34934:SF1">
    <property type="entry name" value="FLAVIN-DEPENDENT THYMIDYLATE SYNTHASE"/>
    <property type="match status" value="1"/>
</dbReference>
<dbReference type="HAMAP" id="MF_01408">
    <property type="entry name" value="ThyX"/>
    <property type="match status" value="1"/>
</dbReference>
<dbReference type="Gene3D" id="3.30.1360.170">
    <property type="match status" value="1"/>
</dbReference>
<comment type="pathway">
    <text evidence="1">Pyrimidine metabolism; dTTP biosynthesis.</text>
</comment>
<keyword evidence="1" id="KW-0285">Flavoprotein</keyword>
<evidence type="ECO:0000256" key="1">
    <source>
        <dbReference type="HAMAP-Rule" id="MF_01408"/>
    </source>
</evidence>
<comment type="caution">
    <text evidence="2">The sequence shown here is derived from an EMBL/GenBank/DDBJ whole genome shotgun (WGS) entry which is preliminary data.</text>
</comment>
<dbReference type="EC" id="2.1.1.148" evidence="1"/>
<comment type="function">
    <text evidence="1">Catalyzes the reductive methylation of 2'-deoxyuridine-5'-monophosphate (dUMP) to 2'-deoxythymidine-5'-monophosphate (dTMP) while utilizing 5,10-methylenetetrahydrofolate (mTHF) as the methyl donor, and NADPH and FADH(2) as the reductant.</text>
</comment>
<comment type="subunit">
    <text evidence="1">Homotetramer.</text>
</comment>
<comment type="cofactor">
    <cofactor evidence="1">
        <name>FAD</name>
        <dbReference type="ChEBI" id="CHEBI:57692"/>
    </cofactor>
    <text evidence="1">Binds 4 FAD per tetramer. Each FAD binding site is formed by three monomers.</text>
</comment>
<dbReference type="GO" id="GO:0070402">
    <property type="term" value="F:NADPH binding"/>
    <property type="evidence" value="ECO:0007669"/>
    <property type="project" value="TreeGrafter"/>
</dbReference>
<feature type="binding site" evidence="1">
    <location>
        <begin position="165"/>
        <end position="167"/>
    </location>
    <ligand>
        <name>FAD</name>
        <dbReference type="ChEBI" id="CHEBI:57692"/>
        <note>ligand shared between neighboring subunits</note>
    </ligand>
</feature>
<feature type="binding site" evidence="1">
    <location>
        <position position="94"/>
    </location>
    <ligand>
        <name>FAD</name>
        <dbReference type="ChEBI" id="CHEBI:57692"/>
        <note>ligand shared between neighboring subunits</note>
    </ligand>
</feature>
<sequence length="238" mass="27236">MSENNQPVVNLISKPENMLKTVYTACRTCYSADSPINIYNSTDDTEKMLKLIERVISSGHYSTIEHIQISFAISNVSRACTHQLVRHRHMSFSQKSQRYVKEKGQFDYIIPPTIEKNPELKQKFVDFMEQISAQYQEFVDAGIPAEDARFVLPNAAASSLVASLNLREMIHLANLRLCTRAQYEIRMLVRKMCDALVAEEPWLKPYLVPKCERLGFCDEDKSCGRKPTKEVLLNAKAL</sequence>
<evidence type="ECO:0000313" key="2">
    <source>
        <dbReference type="EMBL" id="HIS82227.1"/>
    </source>
</evidence>
<dbReference type="GO" id="GO:0050797">
    <property type="term" value="F:thymidylate synthase (FAD) activity"/>
    <property type="evidence" value="ECO:0007669"/>
    <property type="project" value="UniProtKB-UniRule"/>
</dbReference>
<accession>A0A9D1FUB4</accession>
<dbReference type="GO" id="GO:0006235">
    <property type="term" value="P:dTTP biosynthetic process"/>
    <property type="evidence" value="ECO:0007669"/>
    <property type="project" value="UniProtKB-UniRule"/>
</dbReference>
<evidence type="ECO:0000313" key="3">
    <source>
        <dbReference type="Proteomes" id="UP000824139"/>
    </source>
</evidence>
<dbReference type="GO" id="GO:0006231">
    <property type="term" value="P:dTMP biosynthetic process"/>
    <property type="evidence" value="ECO:0007669"/>
    <property type="project" value="UniProtKB-UniRule"/>
</dbReference>
<comment type="catalytic activity">
    <reaction evidence="1">
        <text>dUMP + (6R)-5,10-methylene-5,6,7,8-tetrahydrofolate + NADPH + H(+) = dTMP + (6S)-5,6,7,8-tetrahydrofolate + NADP(+)</text>
        <dbReference type="Rhea" id="RHEA:29043"/>
        <dbReference type="ChEBI" id="CHEBI:15378"/>
        <dbReference type="ChEBI" id="CHEBI:15636"/>
        <dbReference type="ChEBI" id="CHEBI:57453"/>
        <dbReference type="ChEBI" id="CHEBI:57783"/>
        <dbReference type="ChEBI" id="CHEBI:58349"/>
        <dbReference type="ChEBI" id="CHEBI:63528"/>
        <dbReference type="ChEBI" id="CHEBI:246422"/>
        <dbReference type="EC" id="2.1.1.148"/>
    </reaction>
</comment>
<dbReference type="NCBIfam" id="TIGR02170">
    <property type="entry name" value="thyX"/>
    <property type="match status" value="1"/>
</dbReference>
<protein>
    <recommendedName>
        <fullName evidence="1">Flavin-dependent thymidylate synthase</fullName>
        <shortName evidence="1">FDTS</shortName>
        <ecNumber evidence="1">2.1.1.148</ecNumber>
    </recommendedName>
    <alternativeName>
        <fullName evidence="1">FAD-dependent thymidylate synthase</fullName>
    </alternativeName>
    <alternativeName>
        <fullName evidence="1">Thymidylate synthase ThyX</fullName>
        <shortName evidence="1">TS</shortName>
        <shortName evidence="1">TSase</shortName>
    </alternativeName>
</protein>
<dbReference type="Pfam" id="PF02511">
    <property type="entry name" value="Thy1"/>
    <property type="match status" value="1"/>
</dbReference>
<keyword evidence="1 2" id="KW-0489">Methyltransferase</keyword>
<dbReference type="PROSITE" id="PS51331">
    <property type="entry name" value="THYX"/>
    <property type="match status" value="1"/>
</dbReference>
<name>A0A9D1FUB4_9BACT</name>
<comment type="similarity">
    <text evidence="1">Belongs to the thymidylate synthase ThyX family.</text>
</comment>
<dbReference type="GO" id="GO:0050660">
    <property type="term" value="F:flavin adenine dinucleotide binding"/>
    <property type="evidence" value="ECO:0007669"/>
    <property type="project" value="UniProtKB-UniRule"/>
</dbReference>
<feature type="binding site" evidence="1">
    <location>
        <begin position="86"/>
        <end position="88"/>
    </location>
    <ligand>
        <name>FAD</name>
        <dbReference type="ChEBI" id="CHEBI:57692"/>
        <note>ligand shared between neighboring subunits</note>
    </ligand>
</feature>